<accession>A0ABC9TJ05</accession>
<keyword evidence="1" id="KW-0812">Transmembrane</keyword>
<evidence type="ECO:0000256" key="1">
    <source>
        <dbReference type="SAM" id="Phobius"/>
    </source>
</evidence>
<evidence type="ECO:0000313" key="2">
    <source>
        <dbReference type="EMBL" id="EPI08714.1"/>
    </source>
</evidence>
<protein>
    <submittedName>
        <fullName evidence="2">Uncharacterized protein</fullName>
    </submittedName>
</protein>
<comment type="caution">
    <text evidence="2">The sequence shown here is derived from an EMBL/GenBank/DDBJ whole genome shotgun (WGS) entry which is preliminary data.</text>
</comment>
<dbReference type="AlphaFoldDB" id="A0ABC9TJ05"/>
<feature type="transmembrane region" description="Helical" evidence="1">
    <location>
        <begin position="6"/>
        <end position="31"/>
    </location>
</feature>
<dbReference type="RefSeq" id="WP_016627326.1">
    <property type="nucleotide sequence ID" value="NZ_KE351874.1"/>
</dbReference>
<dbReference type="EMBL" id="ATIR01000044">
    <property type="protein sequence ID" value="EPI08714.1"/>
    <property type="molecule type" value="Genomic_DNA"/>
</dbReference>
<keyword evidence="1" id="KW-1133">Transmembrane helix</keyword>
<keyword evidence="1" id="KW-0472">Membrane</keyword>
<name>A0ABC9TJ05_ENTFL</name>
<reference evidence="2 3" key="1">
    <citation type="submission" date="2013-06" db="EMBL/GenBank/DDBJ databases">
        <authorList>
            <person name="Weinstock G."/>
            <person name="Sodergren E."/>
            <person name="Lobos E.A."/>
            <person name="Fulton L."/>
            <person name="Fulton R."/>
            <person name="Courtney L."/>
            <person name="Fronick C."/>
            <person name="O'Laughlin M."/>
            <person name="Godfrey J."/>
            <person name="Wilson R.M."/>
            <person name="Miner T."/>
            <person name="Farmer C."/>
            <person name="Delehaunty K."/>
            <person name="Cordes M."/>
            <person name="Minx P."/>
            <person name="Tomlinson C."/>
            <person name="Chen J."/>
            <person name="Wollam A."/>
            <person name="Pepin K.H."/>
            <person name="Bhonagiri V."/>
            <person name="Zhang X."/>
            <person name="Warren W."/>
            <person name="Mitreva M."/>
            <person name="Mardis E.R."/>
            <person name="Wilson R.K."/>
        </authorList>
    </citation>
    <scope>NUCLEOTIDE SEQUENCE [LARGE SCALE GENOMIC DNA]</scope>
    <source>
        <strain evidence="2 3">RP2S-4</strain>
    </source>
</reference>
<organism evidence="2 3">
    <name type="scientific">Enterococcus faecalis RP2S-4</name>
    <dbReference type="NCBI Taxonomy" id="1244145"/>
    <lineage>
        <taxon>Bacteria</taxon>
        <taxon>Bacillati</taxon>
        <taxon>Bacillota</taxon>
        <taxon>Bacilli</taxon>
        <taxon>Lactobacillales</taxon>
        <taxon>Enterococcaceae</taxon>
        <taxon>Enterococcus</taxon>
    </lineage>
</organism>
<proteinExistence type="predicted"/>
<gene>
    <name evidence="2" type="ORF">D358_01489</name>
</gene>
<evidence type="ECO:0000313" key="3">
    <source>
        <dbReference type="Proteomes" id="UP000015750"/>
    </source>
</evidence>
<sequence>MDFEDVFLKILMWVLLLLLGITIFFAIYTVVTNGKNQRILEHQDNVIVKEIDFHPERSTTTMVNTGNGVMVPQYQHSGAYWEIVAEAEIDGQLISASYSLEEKPSFHVGDKLSVKGKELRKIE</sequence>
<dbReference type="Proteomes" id="UP000015750">
    <property type="component" value="Unassembled WGS sequence"/>
</dbReference>